<comment type="caution">
    <text evidence="16">The sequence shown here is derived from an EMBL/GenBank/DDBJ whole genome shotgun (WGS) entry which is preliminary data.</text>
</comment>
<dbReference type="PANTHER" id="PTHR31637:SF0">
    <property type="entry name" value="2,3-BISPHOSPHOGLYCERATE-INDEPENDENT PHOSPHOGLYCERATE MUTASE"/>
    <property type="match status" value="1"/>
</dbReference>
<dbReference type="UniPathway" id="UPA00109">
    <property type="reaction ID" value="UER00186"/>
</dbReference>
<keyword evidence="7 9" id="KW-0464">Manganese</keyword>
<sequence length="491" mass="54936">MSKKAILIITDGIGFNKSENYNAFVNANTPTYDYLFKNVPYSLIHTYGKHVGLPDGQMGNSEVGHMTIGSGRVLYQDLVKINMAIENNTLKDNEIIKNTLLKSNNIHLIGLVSDGGVHSHIEHIIALAKIAKVNGKKVFIHAITDGRDVAPNCAKEYIEQLLNICDEDISLATISGRYYSMDRDNRWERVQKGYDAIAFAKPKTTKDVLTYIDDSYNNEIFDEFLVPTAFENYMGFNENDGVIFCNFRSDRMRELSNVVANAKFSEFKRFEKNLNIATMTQYDKNLPLPIIFPKETPKNTLAEVISEAGLSQLHTAETEKYAHVTFFFNGGVEEPVLNESRVLIPSPKVATYDLKPQMSAPEVCQEVLKGMDANIDFIVVNFANGDMVGHTGVYEAGIKAVEAVDEQLGLILEKAKQKEYALILTSDHGNCEMMKDEEGKTLTNHTVGDVFCFIMAENVKEVKEGSLNNIAPTVLKLMNLERPNEMDEALV</sequence>
<dbReference type="Pfam" id="PF01676">
    <property type="entry name" value="Metalloenzyme"/>
    <property type="match status" value="1"/>
</dbReference>
<dbReference type="Gene3D" id="3.40.1450.10">
    <property type="entry name" value="BPG-independent phosphoglycerate mutase, domain B"/>
    <property type="match status" value="1"/>
</dbReference>
<comment type="catalytic activity">
    <reaction evidence="1 9">
        <text>(2R)-2-phosphoglycerate = (2R)-3-phosphoglycerate</text>
        <dbReference type="Rhea" id="RHEA:15901"/>
        <dbReference type="ChEBI" id="CHEBI:58272"/>
        <dbReference type="ChEBI" id="CHEBI:58289"/>
        <dbReference type="EC" id="5.4.2.12"/>
    </reaction>
</comment>
<feature type="domain" description="BPG-independent PGAM N-terminal" evidence="15">
    <location>
        <begin position="81"/>
        <end position="284"/>
    </location>
</feature>
<feature type="binding site" evidence="9 13">
    <location>
        <position position="390"/>
    </location>
    <ligand>
        <name>Mn(2+)</name>
        <dbReference type="ChEBI" id="CHEBI:29035"/>
        <label>1</label>
    </ligand>
</feature>
<comment type="similarity">
    <text evidence="4 9">Belongs to the BPG-independent phosphoglycerate mutase family.</text>
</comment>
<feature type="binding site" evidence="9 13">
    <location>
        <position position="11"/>
    </location>
    <ligand>
        <name>Mn(2+)</name>
        <dbReference type="ChEBI" id="CHEBI:29035"/>
        <label>2</label>
    </ligand>
</feature>
<feature type="binding site" evidence="9 12">
    <location>
        <begin position="147"/>
        <end position="148"/>
    </location>
    <ligand>
        <name>substrate</name>
    </ligand>
</feature>
<dbReference type="InterPro" id="IPR036646">
    <property type="entry name" value="PGAM_B_sf"/>
</dbReference>
<evidence type="ECO:0000256" key="9">
    <source>
        <dbReference type="HAMAP-Rule" id="MF_01038"/>
    </source>
</evidence>
<keyword evidence="5 9" id="KW-0479">Metal-binding</keyword>
<evidence type="ECO:0000256" key="11">
    <source>
        <dbReference type="PIRSR" id="PIRSR001492-1"/>
    </source>
</evidence>
<dbReference type="GO" id="GO:0005829">
    <property type="term" value="C:cytosol"/>
    <property type="evidence" value="ECO:0007669"/>
    <property type="project" value="TreeGrafter"/>
</dbReference>
<protein>
    <recommendedName>
        <fullName evidence="9 10">2,3-bisphosphoglycerate-independent phosphoglycerate mutase</fullName>
        <shortName evidence="9">BPG-independent PGAM</shortName>
        <shortName evidence="9">Phosphoglyceromutase</shortName>
        <shortName evidence="9">iPGM</shortName>
        <ecNumber evidence="9 10">5.4.2.12</ecNumber>
    </recommendedName>
</protein>
<dbReference type="SUPFAM" id="SSF64158">
    <property type="entry name" value="2,3-Bisphosphoglycerate-independent phosphoglycerate mutase, substrate-binding domain"/>
    <property type="match status" value="1"/>
</dbReference>
<feature type="binding site" evidence="9 13">
    <location>
        <position position="428"/>
    </location>
    <ligand>
        <name>Mn(2+)</name>
        <dbReference type="ChEBI" id="CHEBI:29035"/>
        <label>2</label>
    </ligand>
</feature>
<feature type="domain" description="Metalloenzyme" evidence="14">
    <location>
        <begin position="3"/>
        <end position="481"/>
    </location>
</feature>
<dbReference type="SUPFAM" id="SSF53649">
    <property type="entry name" value="Alkaline phosphatase-like"/>
    <property type="match status" value="1"/>
</dbReference>
<dbReference type="InterPro" id="IPR017850">
    <property type="entry name" value="Alkaline_phosphatase_core_sf"/>
</dbReference>
<dbReference type="HAMAP" id="MF_01038">
    <property type="entry name" value="GpmI"/>
    <property type="match status" value="1"/>
</dbReference>
<feature type="binding site" evidence="9 12">
    <location>
        <position position="320"/>
    </location>
    <ligand>
        <name>substrate</name>
    </ligand>
</feature>
<dbReference type="OrthoDB" id="9800863at2"/>
<keyword evidence="6 9" id="KW-0324">Glycolysis</keyword>
<dbReference type="Pfam" id="PF06415">
    <property type="entry name" value="iPGM_N"/>
    <property type="match status" value="1"/>
</dbReference>
<keyword evidence="8 9" id="KW-0413">Isomerase</keyword>
<dbReference type="NCBIfam" id="TIGR01307">
    <property type="entry name" value="pgm_bpd_ind"/>
    <property type="match status" value="1"/>
</dbReference>
<dbReference type="PANTHER" id="PTHR31637">
    <property type="entry name" value="2,3-BISPHOSPHOGLYCERATE-INDEPENDENT PHOSPHOGLYCERATE MUTASE"/>
    <property type="match status" value="1"/>
</dbReference>
<dbReference type="GO" id="GO:0004619">
    <property type="term" value="F:phosphoglycerate mutase activity"/>
    <property type="evidence" value="ECO:0007669"/>
    <property type="project" value="UniProtKB-UniRule"/>
</dbReference>
<dbReference type="Gene3D" id="3.40.720.10">
    <property type="entry name" value="Alkaline Phosphatase, subunit A"/>
    <property type="match status" value="1"/>
</dbReference>
<evidence type="ECO:0000256" key="3">
    <source>
        <dbReference type="ARBA" id="ARBA00004798"/>
    </source>
</evidence>
<proteinExistence type="inferred from homology"/>
<evidence type="ECO:0000256" key="5">
    <source>
        <dbReference type="ARBA" id="ARBA00022723"/>
    </source>
</evidence>
<evidence type="ECO:0000256" key="1">
    <source>
        <dbReference type="ARBA" id="ARBA00000370"/>
    </source>
</evidence>
<evidence type="ECO:0000259" key="14">
    <source>
        <dbReference type="Pfam" id="PF01676"/>
    </source>
</evidence>
<feature type="binding site" evidence="9 12">
    <location>
        <position position="177"/>
    </location>
    <ligand>
        <name>substrate</name>
    </ligand>
</feature>
<dbReference type="GO" id="GO:0030145">
    <property type="term" value="F:manganese ion binding"/>
    <property type="evidence" value="ECO:0007669"/>
    <property type="project" value="UniProtKB-UniRule"/>
</dbReference>
<comment type="subunit">
    <text evidence="9">Monomer.</text>
</comment>
<dbReference type="AlphaFoldDB" id="A0A4Q1AT61"/>
<evidence type="ECO:0000256" key="7">
    <source>
        <dbReference type="ARBA" id="ARBA00023211"/>
    </source>
</evidence>
<dbReference type="RefSeq" id="WP_129088071.1">
    <property type="nucleotide sequence ID" value="NZ_CP053836.1"/>
</dbReference>
<evidence type="ECO:0000313" key="16">
    <source>
        <dbReference type="EMBL" id="RXK02805.1"/>
    </source>
</evidence>
<feature type="binding site" evidence="9 12">
    <location>
        <position position="183"/>
    </location>
    <ligand>
        <name>substrate</name>
    </ligand>
</feature>
<name>A0A4Q1AT61_9BACT</name>
<comment type="cofactor">
    <cofactor evidence="9">
        <name>Mn(2+)</name>
        <dbReference type="ChEBI" id="CHEBI:29035"/>
    </cofactor>
    <text evidence="9">Binds 2 manganese ions per subunit.</text>
</comment>
<keyword evidence="17" id="KW-1185">Reference proteome</keyword>
<dbReference type="GO" id="GO:0006007">
    <property type="term" value="P:glucose catabolic process"/>
    <property type="evidence" value="ECO:0007669"/>
    <property type="project" value="InterPro"/>
</dbReference>
<dbReference type="PIRSF" id="PIRSF001492">
    <property type="entry name" value="IPGAM"/>
    <property type="match status" value="1"/>
</dbReference>
<dbReference type="Proteomes" id="UP000289758">
    <property type="component" value="Unassembled WGS sequence"/>
</dbReference>
<reference evidence="16 17" key="1">
    <citation type="submission" date="2017-10" db="EMBL/GenBank/DDBJ databases">
        <title>Genomics of the genus Arcobacter.</title>
        <authorList>
            <person name="Perez-Cataluna A."/>
            <person name="Figueras M.J."/>
        </authorList>
    </citation>
    <scope>NUCLEOTIDE SEQUENCE [LARGE SCALE GENOMIC DNA]</scope>
    <source>
        <strain evidence="16 17">CECT 8441</strain>
    </source>
</reference>
<comment type="function">
    <text evidence="2 9">Catalyzes the interconversion of 2-phosphoglycerate and 3-phosphoglycerate.</text>
</comment>
<evidence type="ECO:0000259" key="15">
    <source>
        <dbReference type="Pfam" id="PF06415"/>
    </source>
</evidence>
<evidence type="ECO:0000256" key="2">
    <source>
        <dbReference type="ARBA" id="ARBA00002315"/>
    </source>
</evidence>
<feature type="binding site" evidence="9 13">
    <location>
        <position position="61"/>
    </location>
    <ligand>
        <name>Mn(2+)</name>
        <dbReference type="ChEBI" id="CHEBI:29035"/>
        <label>2</label>
    </ligand>
</feature>
<feature type="active site" description="Phosphoserine intermediate" evidence="9 11">
    <location>
        <position position="61"/>
    </location>
</feature>
<gene>
    <name evidence="9" type="primary">gpmI</name>
    <name evidence="16" type="ORF">CRV07_13010</name>
</gene>
<evidence type="ECO:0000256" key="10">
    <source>
        <dbReference type="NCBIfam" id="TIGR01307"/>
    </source>
</evidence>
<evidence type="ECO:0000313" key="17">
    <source>
        <dbReference type="Proteomes" id="UP000289758"/>
    </source>
</evidence>
<dbReference type="EMBL" id="PDKK01000014">
    <property type="protein sequence ID" value="RXK02805.1"/>
    <property type="molecule type" value="Genomic_DNA"/>
</dbReference>
<evidence type="ECO:0000256" key="8">
    <source>
        <dbReference type="ARBA" id="ARBA00023235"/>
    </source>
</evidence>
<dbReference type="CDD" id="cd16010">
    <property type="entry name" value="iPGM"/>
    <property type="match status" value="1"/>
</dbReference>
<accession>A0A4Q1AT61</accession>
<evidence type="ECO:0000256" key="13">
    <source>
        <dbReference type="PIRSR" id="PIRSR001492-3"/>
    </source>
</evidence>
<organism evidence="16 17">
    <name type="scientific">Halarcobacter ebronensis</name>
    <dbReference type="NCBI Taxonomy" id="1462615"/>
    <lineage>
        <taxon>Bacteria</taxon>
        <taxon>Pseudomonadati</taxon>
        <taxon>Campylobacterota</taxon>
        <taxon>Epsilonproteobacteria</taxon>
        <taxon>Campylobacterales</taxon>
        <taxon>Arcobacteraceae</taxon>
        <taxon>Halarcobacter</taxon>
    </lineage>
</organism>
<dbReference type="EC" id="5.4.2.12" evidence="9 10"/>
<evidence type="ECO:0000256" key="4">
    <source>
        <dbReference type="ARBA" id="ARBA00008819"/>
    </source>
</evidence>
<evidence type="ECO:0000256" key="12">
    <source>
        <dbReference type="PIRSR" id="PIRSR001492-2"/>
    </source>
</evidence>
<dbReference type="FunFam" id="3.40.1450.10:FF:000002">
    <property type="entry name" value="2,3-bisphosphoglycerate-independent phosphoglycerate mutase"/>
    <property type="match status" value="1"/>
</dbReference>
<evidence type="ECO:0000256" key="6">
    <source>
        <dbReference type="ARBA" id="ARBA00023152"/>
    </source>
</evidence>
<feature type="binding site" evidence="9 13">
    <location>
        <position position="427"/>
    </location>
    <ligand>
        <name>Mn(2+)</name>
        <dbReference type="ChEBI" id="CHEBI:29035"/>
        <label>2</label>
    </ligand>
</feature>
<feature type="binding site" evidence="9 12">
    <location>
        <begin position="248"/>
        <end position="251"/>
    </location>
    <ligand>
        <name>substrate</name>
    </ligand>
</feature>
<dbReference type="GO" id="GO:0006096">
    <property type="term" value="P:glycolytic process"/>
    <property type="evidence" value="ECO:0007669"/>
    <property type="project" value="UniProtKB-UniRule"/>
</dbReference>
<dbReference type="InterPro" id="IPR006124">
    <property type="entry name" value="Metalloenzyme"/>
</dbReference>
<dbReference type="InterPro" id="IPR005995">
    <property type="entry name" value="Pgm_bpd_ind"/>
</dbReference>
<comment type="pathway">
    <text evidence="3 9">Carbohydrate degradation; glycolysis; pyruvate from D-glyceraldehyde 3-phosphate: step 3/5.</text>
</comment>
<feature type="binding site" evidence="9 13">
    <location>
        <position position="445"/>
    </location>
    <ligand>
        <name>Mn(2+)</name>
        <dbReference type="ChEBI" id="CHEBI:29035"/>
        <label>1</label>
    </ligand>
</feature>
<feature type="binding site" evidence="9 13">
    <location>
        <position position="386"/>
    </location>
    <ligand>
        <name>Mn(2+)</name>
        <dbReference type="ChEBI" id="CHEBI:29035"/>
        <label>1</label>
    </ligand>
</feature>
<feature type="binding site" evidence="9 12">
    <location>
        <position position="118"/>
    </location>
    <ligand>
        <name>substrate</name>
    </ligand>
</feature>
<dbReference type="InterPro" id="IPR011258">
    <property type="entry name" value="BPG-indep_PGM_N"/>
</dbReference>